<evidence type="ECO:0000313" key="3">
    <source>
        <dbReference type="Proteomes" id="UP000054279"/>
    </source>
</evidence>
<dbReference type="Proteomes" id="UP000054279">
    <property type="component" value="Unassembled WGS sequence"/>
</dbReference>
<proteinExistence type="predicted"/>
<reference evidence="2 3" key="1">
    <citation type="submission" date="2014-06" db="EMBL/GenBank/DDBJ databases">
        <title>Evolutionary Origins and Diversification of the Mycorrhizal Mutualists.</title>
        <authorList>
            <consortium name="DOE Joint Genome Institute"/>
            <consortium name="Mycorrhizal Genomics Consortium"/>
            <person name="Kohler A."/>
            <person name="Kuo A."/>
            <person name="Nagy L.G."/>
            <person name="Floudas D."/>
            <person name="Copeland A."/>
            <person name="Barry K.W."/>
            <person name="Cichocki N."/>
            <person name="Veneault-Fourrey C."/>
            <person name="LaButti K."/>
            <person name="Lindquist E.A."/>
            <person name="Lipzen A."/>
            <person name="Lundell T."/>
            <person name="Morin E."/>
            <person name="Murat C."/>
            <person name="Riley R."/>
            <person name="Ohm R."/>
            <person name="Sun H."/>
            <person name="Tunlid A."/>
            <person name="Henrissat B."/>
            <person name="Grigoriev I.V."/>
            <person name="Hibbett D.S."/>
            <person name="Martin F."/>
        </authorList>
    </citation>
    <scope>NUCLEOTIDE SEQUENCE [LARGE SCALE GENOMIC DNA]</scope>
    <source>
        <strain evidence="2 3">SS14</strain>
    </source>
</reference>
<evidence type="ECO:0000256" key="1">
    <source>
        <dbReference type="SAM" id="MobiDB-lite"/>
    </source>
</evidence>
<feature type="compositionally biased region" description="Low complexity" evidence="1">
    <location>
        <begin position="307"/>
        <end position="319"/>
    </location>
</feature>
<feature type="region of interest" description="Disordered" evidence="1">
    <location>
        <begin position="1"/>
        <end position="142"/>
    </location>
</feature>
<dbReference type="EMBL" id="KN837152">
    <property type="protein sequence ID" value="KIJ39404.1"/>
    <property type="molecule type" value="Genomic_DNA"/>
</dbReference>
<dbReference type="HOGENOM" id="CLU_060596_0_0_1"/>
<feature type="compositionally biased region" description="Basic and acidic residues" evidence="1">
    <location>
        <begin position="1"/>
        <end position="18"/>
    </location>
</feature>
<evidence type="ECO:0000313" key="2">
    <source>
        <dbReference type="EMBL" id="KIJ39404.1"/>
    </source>
</evidence>
<feature type="compositionally biased region" description="Basic and acidic residues" evidence="1">
    <location>
        <begin position="31"/>
        <end position="67"/>
    </location>
</feature>
<accession>A0A0C9UX51</accession>
<name>A0A0C9UX51_SPHS4</name>
<feature type="compositionally biased region" description="Low complexity" evidence="1">
    <location>
        <begin position="98"/>
        <end position="108"/>
    </location>
</feature>
<sequence>MSHRDNYQDRDDFYDDRAGGYNDPSQVYYTDETKEDRRESRKSRRDERGGDERRGEQRRPEEHHESRMSGSVSRDTAQGHPKVIPPSDLFGQSLRVPSAAQASGSGSARSNTSMNPIRPGSDSSRRPTAGTRPVAPFPAKFGENVNSGGAGHFIPPAQEVGGDLLSQLRSLAAMGNLNSPEIKNQINKFLEYFTLQIMIMLTNAMAQSLNSLPIVDHKPSTSQGFGAFKVEEGFKFSSALNESIKTFGQVTSAAVAPQPSRQGNLGFSAGTKNQGGGRQEGTELQMSNGKGKEKATEAANEDEEDLLPLLSTTPSSPRDTNCEEIIPPHLLYISFYATYTLLLILHAPDMTSRRTFVTQQGAVFVSPNAQYLPSAALAERPSQLR</sequence>
<gene>
    <name evidence="2" type="ORF">M422DRAFT_257724</name>
</gene>
<organism evidence="2 3">
    <name type="scientific">Sphaerobolus stellatus (strain SS14)</name>
    <dbReference type="NCBI Taxonomy" id="990650"/>
    <lineage>
        <taxon>Eukaryota</taxon>
        <taxon>Fungi</taxon>
        <taxon>Dikarya</taxon>
        <taxon>Basidiomycota</taxon>
        <taxon>Agaricomycotina</taxon>
        <taxon>Agaricomycetes</taxon>
        <taxon>Phallomycetidae</taxon>
        <taxon>Geastrales</taxon>
        <taxon>Sphaerobolaceae</taxon>
        <taxon>Sphaerobolus</taxon>
    </lineage>
</organism>
<keyword evidence="3" id="KW-1185">Reference proteome</keyword>
<dbReference type="AlphaFoldDB" id="A0A0C9UX51"/>
<protein>
    <submittedName>
        <fullName evidence="2">Uncharacterized protein</fullName>
    </submittedName>
</protein>
<feature type="region of interest" description="Disordered" evidence="1">
    <location>
        <begin position="258"/>
        <end position="320"/>
    </location>
</feature>